<dbReference type="PANTHER" id="PTHR14659">
    <property type="entry name" value="ALPHA- AND GAMMA-ADAPTIN-BINDING PROTEIN P34"/>
    <property type="match status" value="1"/>
</dbReference>
<keyword evidence="3" id="KW-1185">Reference proteome</keyword>
<dbReference type="AlphaFoldDB" id="A0A066WHR1"/>
<protein>
    <submittedName>
        <fullName evidence="2">Uncharacterized protein</fullName>
    </submittedName>
</protein>
<proteinExistence type="predicted"/>
<feature type="region of interest" description="Disordered" evidence="1">
    <location>
        <begin position="245"/>
        <end position="269"/>
    </location>
</feature>
<dbReference type="EMBL" id="JMSN01000001">
    <property type="protein sequence ID" value="KDN53547.1"/>
    <property type="molecule type" value="Genomic_DNA"/>
</dbReference>
<accession>A0A066WHR1</accession>
<dbReference type="Gene3D" id="3.40.50.11960">
    <property type="match status" value="1"/>
</dbReference>
<evidence type="ECO:0000313" key="3">
    <source>
        <dbReference type="Proteomes" id="UP000027361"/>
    </source>
</evidence>
<dbReference type="InterPro" id="IPR019341">
    <property type="entry name" value="Alpha/Gamma-adaptin-bd_p34"/>
</dbReference>
<name>A0A066WHR1_TILAU</name>
<dbReference type="HOGENOM" id="CLU_488454_0_0_1"/>
<comment type="caution">
    <text evidence="2">The sequence shown here is derived from an EMBL/GenBank/DDBJ whole genome shotgun (WGS) entry which is preliminary data.</text>
</comment>
<reference evidence="2 3" key="1">
    <citation type="submission" date="2014-05" db="EMBL/GenBank/DDBJ databases">
        <title>Draft genome sequence of a rare smut relative, Tilletiaria anomala UBC 951.</title>
        <authorList>
            <consortium name="DOE Joint Genome Institute"/>
            <person name="Toome M."/>
            <person name="Kuo A."/>
            <person name="Henrissat B."/>
            <person name="Lipzen A."/>
            <person name="Tritt A."/>
            <person name="Yoshinaga Y."/>
            <person name="Zane M."/>
            <person name="Barry K."/>
            <person name="Grigoriev I.V."/>
            <person name="Spatafora J.W."/>
            <person name="Aimea M.C."/>
        </authorList>
    </citation>
    <scope>NUCLEOTIDE SEQUENCE [LARGE SCALE GENOMIC DNA]</scope>
    <source>
        <strain evidence="2 3">UBC 951</strain>
    </source>
</reference>
<dbReference type="OrthoDB" id="3362485at2759"/>
<evidence type="ECO:0000256" key="1">
    <source>
        <dbReference type="SAM" id="MobiDB-lite"/>
    </source>
</evidence>
<gene>
    <name evidence="2" type="ORF">K437DRAFT_271474</name>
</gene>
<dbReference type="PANTHER" id="PTHR14659:SF1">
    <property type="entry name" value="ALPHA- AND GAMMA-ADAPTIN-BINDING PROTEIN P34"/>
    <property type="match status" value="1"/>
</dbReference>
<evidence type="ECO:0000313" key="2">
    <source>
        <dbReference type="EMBL" id="KDN53547.1"/>
    </source>
</evidence>
<dbReference type="Proteomes" id="UP000027361">
    <property type="component" value="Unassembled WGS sequence"/>
</dbReference>
<sequence length="512" mass="55430">MCASSTSAFDYEDRCKRILVLAPFKCKGAGDSQEVARARRAAIHQARAVISIISQGDDCEGVRPATTQHALNHDNEEGSARFEVSMQSSDQEENTHPVGWVIDNKYYTACVHFLVQPLQLPPHISRRSRMSSIEFSLGTTHLQEAVQDVKAILVCLAGLNDPKDQEQLSEILDKSTDTEELEVAMVLSSGSSHHLVVQIAGEERANAIASTNMSNKQWCSEDLFSTGGWEFVDLFPGADGIFSDEHLRDHDGDGDGYADSASGRSQEDGVERVRHALMSHMWPGLQRKLPIRQTKDLRPPPPSSALSHDTAGFSSTAAPRFLADEGMEGCSVGSVSASELPDDVDLLLQGLPDGSMGTGMPHAEPTAEDEALASAFLEQIRSFESSTLADGVQHDAASTAQRLLDAQRNLERFLEQEDANWSGTASATSRRAPDTTFGPSAFDDDFAEFVSTSVPSSTDEASFEFDMGRGLDLVTLEALQGEAQRVRTIGDEETREVEAARLALALASLLTG</sequence>
<dbReference type="RefSeq" id="XP_013246417.1">
    <property type="nucleotide sequence ID" value="XM_013390963.1"/>
</dbReference>
<organism evidence="2 3">
    <name type="scientific">Tilletiaria anomala (strain ATCC 24038 / CBS 436.72 / UBC 951)</name>
    <dbReference type="NCBI Taxonomy" id="1037660"/>
    <lineage>
        <taxon>Eukaryota</taxon>
        <taxon>Fungi</taxon>
        <taxon>Dikarya</taxon>
        <taxon>Basidiomycota</taxon>
        <taxon>Ustilaginomycotina</taxon>
        <taxon>Exobasidiomycetes</taxon>
        <taxon>Georgefischeriales</taxon>
        <taxon>Tilletiariaceae</taxon>
        <taxon>Tilletiaria</taxon>
    </lineage>
</organism>
<dbReference type="InParanoid" id="A0A066WHR1"/>
<dbReference type="GeneID" id="25266276"/>